<name>A0ABP4C154_9ACTN</name>
<evidence type="ECO:0008006" key="3">
    <source>
        <dbReference type="Google" id="ProtNLM"/>
    </source>
</evidence>
<evidence type="ECO:0000313" key="1">
    <source>
        <dbReference type="EMBL" id="GAA0957563.1"/>
    </source>
</evidence>
<evidence type="ECO:0000313" key="2">
    <source>
        <dbReference type="Proteomes" id="UP001500665"/>
    </source>
</evidence>
<dbReference type="Proteomes" id="UP001500665">
    <property type="component" value="Unassembled WGS sequence"/>
</dbReference>
<accession>A0ABP4C154</accession>
<dbReference type="EMBL" id="BAAAHH010000019">
    <property type="protein sequence ID" value="GAA0957563.1"/>
    <property type="molecule type" value="Genomic_DNA"/>
</dbReference>
<protein>
    <recommendedName>
        <fullName evidence="3">Transposase</fullName>
    </recommendedName>
</protein>
<proteinExistence type="predicted"/>
<comment type="caution">
    <text evidence="1">The sequence shown here is derived from an EMBL/GenBank/DDBJ whole genome shotgun (WGS) entry which is preliminary data.</text>
</comment>
<reference evidence="2" key="1">
    <citation type="journal article" date="2019" name="Int. J. Syst. Evol. Microbiol.">
        <title>The Global Catalogue of Microorganisms (GCM) 10K type strain sequencing project: providing services to taxonomists for standard genome sequencing and annotation.</title>
        <authorList>
            <consortium name="The Broad Institute Genomics Platform"/>
            <consortium name="The Broad Institute Genome Sequencing Center for Infectious Disease"/>
            <person name="Wu L."/>
            <person name="Ma J."/>
        </authorList>
    </citation>
    <scope>NUCLEOTIDE SEQUENCE [LARGE SCALE GENOMIC DNA]</scope>
    <source>
        <strain evidence="2">JCM 10696</strain>
    </source>
</reference>
<sequence>MCTRYWWALWPPYSGVARGVDISAKAHAATVQLAPGAEPKASRTRFGRWASTAMAMPRTKNISDLGSSRSL</sequence>
<keyword evidence="2" id="KW-1185">Reference proteome</keyword>
<organism evidence="1 2">
    <name type="scientific">Actinocorallia libanotica</name>
    <dbReference type="NCBI Taxonomy" id="46162"/>
    <lineage>
        <taxon>Bacteria</taxon>
        <taxon>Bacillati</taxon>
        <taxon>Actinomycetota</taxon>
        <taxon>Actinomycetes</taxon>
        <taxon>Streptosporangiales</taxon>
        <taxon>Thermomonosporaceae</taxon>
        <taxon>Actinocorallia</taxon>
    </lineage>
</organism>
<gene>
    <name evidence="1" type="ORF">GCM10009550_45130</name>
</gene>